<dbReference type="InterPro" id="IPR043502">
    <property type="entry name" value="DNA/RNA_pol_sf"/>
</dbReference>
<dbReference type="PANTHER" id="PTHR31635:SF196">
    <property type="entry name" value="REVERSE TRANSCRIPTASE DOMAIN-CONTAINING PROTEIN-RELATED"/>
    <property type="match status" value="1"/>
</dbReference>
<dbReference type="AlphaFoldDB" id="A0A699RJ67"/>
<dbReference type="InterPro" id="IPR000477">
    <property type="entry name" value="RT_dom"/>
</dbReference>
<dbReference type="SUPFAM" id="SSF56672">
    <property type="entry name" value="DNA/RNA polymerases"/>
    <property type="match status" value="1"/>
</dbReference>
<dbReference type="Pfam" id="PF00078">
    <property type="entry name" value="RVT_1"/>
    <property type="match status" value="1"/>
</dbReference>
<sequence length="190" mass="21729">MDSLLLFIKSFGTRSRKMLLVLFKTSLPQVSNPIVVSDFRPISLIGAQYKIIAKVLANRLAKVIDSVIGHEQSAFIKNRQILDGPLMVSEAIHWFKRRNSKLLIFKVDFEKAFDSISWDFLFQVMHFLGFNDTWIRWISGCLSTATSSILINESPTREFNINRGLRQGDPFPLFSSSLLWKGSMSPLKML</sequence>
<dbReference type="PANTHER" id="PTHR31635">
    <property type="entry name" value="REVERSE TRANSCRIPTASE DOMAIN-CONTAINING PROTEIN-RELATED"/>
    <property type="match status" value="1"/>
</dbReference>
<name>A0A699RJ67_TANCI</name>
<keyword evidence="2" id="KW-0808">Transferase</keyword>
<dbReference type="GO" id="GO:0016301">
    <property type="term" value="F:kinase activity"/>
    <property type="evidence" value="ECO:0007669"/>
    <property type="project" value="UniProtKB-KW"/>
</dbReference>
<reference evidence="2" key="1">
    <citation type="journal article" date="2019" name="Sci. Rep.">
        <title>Draft genome of Tanacetum cinerariifolium, the natural source of mosquito coil.</title>
        <authorList>
            <person name="Yamashiro T."/>
            <person name="Shiraishi A."/>
            <person name="Satake H."/>
            <person name="Nakayama K."/>
        </authorList>
    </citation>
    <scope>NUCLEOTIDE SEQUENCE</scope>
</reference>
<keyword evidence="2" id="KW-0675">Receptor</keyword>
<comment type="caution">
    <text evidence="2">The sequence shown here is derived from an EMBL/GenBank/DDBJ whole genome shotgun (WGS) entry which is preliminary data.</text>
</comment>
<organism evidence="2">
    <name type="scientific">Tanacetum cinerariifolium</name>
    <name type="common">Dalmatian daisy</name>
    <name type="synonym">Chrysanthemum cinerariifolium</name>
    <dbReference type="NCBI Taxonomy" id="118510"/>
    <lineage>
        <taxon>Eukaryota</taxon>
        <taxon>Viridiplantae</taxon>
        <taxon>Streptophyta</taxon>
        <taxon>Embryophyta</taxon>
        <taxon>Tracheophyta</taxon>
        <taxon>Spermatophyta</taxon>
        <taxon>Magnoliopsida</taxon>
        <taxon>eudicotyledons</taxon>
        <taxon>Gunneridae</taxon>
        <taxon>Pentapetalae</taxon>
        <taxon>asterids</taxon>
        <taxon>campanulids</taxon>
        <taxon>Asterales</taxon>
        <taxon>Asteraceae</taxon>
        <taxon>Asteroideae</taxon>
        <taxon>Anthemideae</taxon>
        <taxon>Anthemidinae</taxon>
        <taxon>Tanacetum</taxon>
    </lineage>
</organism>
<protein>
    <submittedName>
        <fullName evidence="2">Cysteine-rich receptor-like protein kinase</fullName>
    </submittedName>
</protein>
<accession>A0A699RJ67</accession>
<keyword evidence="2" id="KW-0418">Kinase</keyword>
<feature type="domain" description="Reverse transcriptase" evidence="1">
    <location>
        <begin position="37"/>
        <end position="170"/>
    </location>
</feature>
<proteinExistence type="predicted"/>
<gene>
    <name evidence="2" type="ORF">Tci_857716</name>
</gene>
<evidence type="ECO:0000259" key="1">
    <source>
        <dbReference type="Pfam" id="PF00078"/>
    </source>
</evidence>
<evidence type="ECO:0000313" key="2">
    <source>
        <dbReference type="EMBL" id="GFC85746.1"/>
    </source>
</evidence>
<dbReference type="EMBL" id="BKCJ011101643">
    <property type="protein sequence ID" value="GFC85746.1"/>
    <property type="molecule type" value="Genomic_DNA"/>
</dbReference>